<dbReference type="PANTHER" id="PTHR43309">
    <property type="entry name" value="5-OXOPROLINASE SUBUNIT C"/>
    <property type="match status" value="1"/>
</dbReference>
<proteinExistence type="predicted"/>
<keyword evidence="2" id="KW-0378">Hydrolase</keyword>
<gene>
    <name evidence="5" type="ORF">EYB53_011710</name>
</gene>
<dbReference type="Pfam" id="PF02626">
    <property type="entry name" value="CT_A_B"/>
    <property type="match status" value="1"/>
</dbReference>
<evidence type="ECO:0000313" key="5">
    <source>
        <dbReference type="EMBL" id="MBP1466370.1"/>
    </source>
</evidence>
<name>A0ABS4DAB6_9CHLR</name>
<dbReference type="PANTHER" id="PTHR43309:SF3">
    <property type="entry name" value="5-OXOPROLINASE SUBUNIT C"/>
    <property type="match status" value="1"/>
</dbReference>
<organism evidence="5 6">
    <name type="scientific">Candidatus Chloroploca mongolica</name>
    <dbReference type="NCBI Taxonomy" id="2528176"/>
    <lineage>
        <taxon>Bacteria</taxon>
        <taxon>Bacillati</taxon>
        <taxon>Chloroflexota</taxon>
        <taxon>Chloroflexia</taxon>
        <taxon>Chloroflexales</taxon>
        <taxon>Chloroflexineae</taxon>
        <taxon>Oscillochloridaceae</taxon>
        <taxon>Candidatus Chloroploca</taxon>
    </lineage>
</organism>
<dbReference type="Gene3D" id="2.40.100.10">
    <property type="entry name" value="Cyclophilin-like"/>
    <property type="match status" value="1"/>
</dbReference>
<dbReference type="InterPro" id="IPR003778">
    <property type="entry name" value="CT_A_B"/>
</dbReference>
<dbReference type="InterPro" id="IPR052708">
    <property type="entry name" value="PxpC"/>
</dbReference>
<keyword evidence="3" id="KW-0067">ATP-binding</keyword>
<dbReference type="SUPFAM" id="SSF50891">
    <property type="entry name" value="Cyclophilin-like"/>
    <property type="match status" value="1"/>
</dbReference>
<dbReference type="Proteomes" id="UP001193081">
    <property type="component" value="Unassembled WGS sequence"/>
</dbReference>
<accession>A0ABS4DAB6</accession>
<dbReference type="InterPro" id="IPR029000">
    <property type="entry name" value="Cyclophilin-like_dom_sf"/>
</dbReference>
<keyword evidence="6" id="KW-1185">Reference proteome</keyword>
<sequence length="331" mass="34930">MSGGPGLRVVTGGLLTTVQDQGRLGALRYGVPRGGAMDRFALFAANRLVGNAPDEAGLEILVSEVCFEVLQPSLLALTGAPIEASWNDAPLPLWTTILARPGDQIYLTGKRHGWGARSYLALAGGVEVPVVLGSRGTHLSGRFGGLAGRVLRSGDLVMLRQQPSDPLRRAGQPWPPAARPAYGARPRLRFTAGPHQRCFGATSIEALAQAELRVSDHANRMGYRLEGHTVELTRPCSLPSLGVLPGVIQVPPDGKPVLLMADAQPTGGYPIIGVVCAPDLDLAAQLLPGDSLQLQPIGEEEAIEARRDDARWKATPLEPDDTIAQLALAGG</sequence>
<dbReference type="NCBIfam" id="TIGR00724">
    <property type="entry name" value="urea_amlyse_rel"/>
    <property type="match status" value="1"/>
</dbReference>
<dbReference type="SMART" id="SM00797">
    <property type="entry name" value="AHS2"/>
    <property type="match status" value="1"/>
</dbReference>
<keyword evidence="1" id="KW-0547">Nucleotide-binding</keyword>
<protein>
    <submittedName>
        <fullName evidence="5">Biotin-dependent carboxyltransferase</fullName>
    </submittedName>
</protein>
<comment type="caution">
    <text evidence="5">The sequence shown here is derived from an EMBL/GenBank/DDBJ whole genome shotgun (WGS) entry which is preliminary data.</text>
</comment>
<evidence type="ECO:0000256" key="3">
    <source>
        <dbReference type="ARBA" id="ARBA00022840"/>
    </source>
</evidence>
<dbReference type="RefSeq" id="WP_135478365.1">
    <property type="nucleotide sequence ID" value="NZ_SIJK02000018.1"/>
</dbReference>
<evidence type="ECO:0000259" key="4">
    <source>
        <dbReference type="SMART" id="SM00797"/>
    </source>
</evidence>
<reference evidence="5 6" key="1">
    <citation type="submission" date="2021-03" db="EMBL/GenBank/DDBJ databases">
        <authorList>
            <person name="Grouzdev D.S."/>
        </authorList>
    </citation>
    <scope>NUCLEOTIDE SEQUENCE [LARGE SCALE GENOMIC DNA]</scope>
    <source>
        <strain evidence="5 6">M50-1</strain>
    </source>
</reference>
<dbReference type="EMBL" id="SIJK02000018">
    <property type="protein sequence ID" value="MBP1466370.1"/>
    <property type="molecule type" value="Genomic_DNA"/>
</dbReference>
<feature type="domain" description="Carboxyltransferase" evidence="4">
    <location>
        <begin position="28"/>
        <end position="312"/>
    </location>
</feature>
<evidence type="ECO:0000313" key="6">
    <source>
        <dbReference type="Proteomes" id="UP001193081"/>
    </source>
</evidence>
<evidence type="ECO:0000256" key="2">
    <source>
        <dbReference type="ARBA" id="ARBA00022801"/>
    </source>
</evidence>
<evidence type="ECO:0000256" key="1">
    <source>
        <dbReference type="ARBA" id="ARBA00022741"/>
    </source>
</evidence>